<evidence type="ECO:0000256" key="5">
    <source>
        <dbReference type="ARBA" id="ARBA00038437"/>
    </source>
</evidence>
<dbReference type="RefSeq" id="WP_058856265.1">
    <property type="nucleotide sequence ID" value="NZ_BMMH01000002.1"/>
</dbReference>
<accession>A0A917RCU9</accession>
<dbReference type="GO" id="GO:0005829">
    <property type="term" value="C:cytosol"/>
    <property type="evidence" value="ECO:0007669"/>
    <property type="project" value="TreeGrafter"/>
</dbReference>
<dbReference type="AlphaFoldDB" id="A0A917RCU9"/>
<dbReference type="GO" id="GO:0003676">
    <property type="term" value="F:nucleic acid binding"/>
    <property type="evidence" value="ECO:0007669"/>
    <property type="project" value="InterPro"/>
</dbReference>
<dbReference type="PROSITE" id="PS51192">
    <property type="entry name" value="HELICASE_ATP_BIND_1"/>
    <property type="match status" value="1"/>
</dbReference>
<evidence type="ECO:0000256" key="2">
    <source>
        <dbReference type="ARBA" id="ARBA00022801"/>
    </source>
</evidence>
<dbReference type="InterPro" id="IPR001650">
    <property type="entry name" value="Helicase_C-like"/>
</dbReference>
<dbReference type="Pfam" id="PF00271">
    <property type="entry name" value="Helicase_C"/>
    <property type="match status" value="1"/>
</dbReference>
<dbReference type="PANTHER" id="PTHR47959:SF13">
    <property type="entry name" value="ATP-DEPENDENT RNA HELICASE RHLE"/>
    <property type="match status" value="1"/>
</dbReference>
<feature type="compositionally biased region" description="Gly residues" evidence="7">
    <location>
        <begin position="429"/>
        <end position="439"/>
    </location>
</feature>
<dbReference type="InterPro" id="IPR027417">
    <property type="entry name" value="P-loop_NTPase"/>
</dbReference>
<dbReference type="Gene3D" id="3.40.50.300">
    <property type="entry name" value="P-loop containing nucleotide triphosphate hydrolases"/>
    <property type="match status" value="2"/>
</dbReference>
<comment type="caution">
    <text evidence="11">The sequence shown here is derived from an EMBL/GenBank/DDBJ whole genome shotgun (WGS) entry which is preliminary data.</text>
</comment>
<proteinExistence type="inferred from homology"/>
<dbReference type="GO" id="GO:0003724">
    <property type="term" value="F:RNA helicase activity"/>
    <property type="evidence" value="ECO:0007669"/>
    <property type="project" value="InterPro"/>
</dbReference>
<feature type="region of interest" description="Disordered" evidence="7">
    <location>
        <begin position="388"/>
        <end position="453"/>
    </location>
</feature>
<evidence type="ECO:0000259" key="10">
    <source>
        <dbReference type="PROSITE" id="PS51195"/>
    </source>
</evidence>
<dbReference type="Pfam" id="PF00270">
    <property type="entry name" value="DEAD"/>
    <property type="match status" value="1"/>
</dbReference>
<dbReference type="InterPro" id="IPR044742">
    <property type="entry name" value="DEAD/DEAH_RhlB"/>
</dbReference>
<dbReference type="GO" id="GO:0005524">
    <property type="term" value="F:ATP binding"/>
    <property type="evidence" value="ECO:0007669"/>
    <property type="project" value="UniProtKB-KW"/>
</dbReference>
<reference evidence="11" key="1">
    <citation type="journal article" date="2014" name="Int. J. Syst. Evol. Microbiol.">
        <title>Complete genome sequence of Corynebacterium casei LMG S-19264T (=DSM 44701T), isolated from a smear-ripened cheese.</title>
        <authorList>
            <consortium name="US DOE Joint Genome Institute (JGI-PGF)"/>
            <person name="Walter F."/>
            <person name="Albersmeier A."/>
            <person name="Kalinowski J."/>
            <person name="Ruckert C."/>
        </authorList>
    </citation>
    <scope>NUCLEOTIDE SEQUENCE</scope>
    <source>
        <strain evidence="11">CGMCC 4.3508</strain>
    </source>
</reference>
<protein>
    <submittedName>
        <fullName evidence="11">RNA helicase</fullName>
    </submittedName>
</protein>
<feature type="domain" description="Helicase C-terminal" evidence="9">
    <location>
        <begin position="249"/>
        <end position="397"/>
    </location>
</feature>
<dbReference type="InterPro" id="IPR050079">
    <property type="entry name" value="DEAD_box_RNA_helicase"/>
</dbReference>
<evidence type="ECO:0000256" key="7">
    <source>
        <dbReference type="SAM" id="MobiDB-lite"/>
    </source>
</evidence>
<keyword evidence="4" id="KW-0067">ATP-binding</keyword>
<dbReference type="Proteomes" id="UP000638263">
    <property type="component" value="Unassembled WGS sequence"/>
</dbReference>
<feature type="compositionally biased region" description="Basic residues" evidence="7">
    <location>
        <begin position="443"/>
        <end position="453"/>
    </location>
</feature>
<evidence type="ECO:0000259" key="9">
    <source>
        <dbReference type="PROSITE" id="PS51194"/>
    </source>
</evidence>
<evidence type="ECO:0000259" key="8">
    <source>
        <dbReference type="PROSITE" id="PS51192"/>
    </source>
</evidence>
<feature type="domain" description="DEAD-box RNA helicase Q" evidence="10">
    <location>
        <begin position="24"/>
        <end position="52"/>
    </location>
</feature>
<gene>
    <name evidence="11" type="ORF">GCM10011588_13930</name>
</gene>
<evidence type="ECO:0000256" key="1">
    <source>
        <dbReference type="ARBA" id="ARBA00022741"/>
    </source>
</evidence>
<evidence type="ECO:0000313" key="11">
    <source>
        <dbReference type="EMBL" id="GGL00394.1"/>
    </source>
</evidence>
<evidence type="ECO:0000256" key="6">
    <source>
        <dbReference type="PROSITE-ProRule" id="PRU00552"/>
    </source>
</evidence>
<evidence type="ECO:0000313" key="12">
    <source>
        <dbReference type="Proteomes" id="UP000638263"/>
    </source>
</evidence>
<keyword evidence="1" id="KW-0547">Nucleotide-binding</keyword>
<keyword evidence="12" id="KW-1185">Reference proteome</keyword>
<keyword evidence="2" id="KW-0378">Hydrolase</keyword>
<comment type="similarity">
    <text evidence="5">Belongs to the DEAD box helicase family.</text>
</comment>
<feature type="short sequence motif" description="Q motif" evidence="6">
    <location>
        <begin position="24"/>
        <end position="52"/>
    </location>
</feature>
<dbReference type="EMBL" id="BMMH01000002">
    <property type="protein sequence ID" value="GGL00394.1"/>
    <property type="molecule type" value="Genomic_DNA"/>
</dbReference>
<dbReference type="SMART" id="SM00490">
    <property type="entry name" value="HELICc"/>
    <property type="match status" value="1"/>
</dbReference>
<reference evidence="11" key="2">
    <citation type="submission" date="2020-09" db="EMBL/GenBank/DDBJ databases">
        <authorList>
            <person name="Sun Q."/>
            <person name="Zhou Y."/>
        </authorList>
    </citation>
    <scope>NUCLEOTIDE SEQUENCE</scope>
    <source>
        <strain evidence="11">CGMCC 4.3508</strain>
    </source>
</reference>
<name>A0A917RCU9_9NOCA</name>
<organism evidence="11 12">
    <name type="scientific">Nocardia jinanensis</name>
    <dbReference type="NCBI Taxonomy" id="382504"/>
    <lineage>
        <taxon>Bacteria</taxon>
        <taxon>Bacillati</taxon>
        <taxon>Actinomycetota</taxon>
        <taxon>Actinomycetes</taxon>
        <taxon>Mycobacteriales</taxon>
        <taxon>Nocardiaceae</taxon>
        <taxon>Nocardia</taxon>
    </lineage>
</organism>
<dbReference type="CDD" id="cd00268">
    <property type="entry name" value="DEADc"/>
    <property type="match status" value="1"/>
</dbReference>
<dbReference type="PANTHER" id="PTHR47959">
    <property type="entry name" value="ATP-DEPENDENT RNA HELICASE RHLE-RELATED"/>
    <property type="match status" value="1"/>
</dbReference>
<sequence>MPDHTRPETGISAGPDTGTTRPLPPFARLGLPVLTVQALHRANITDPLPIQAAAVPDALAGHDVLGRAPTGSGKTLAFGLPILARLAGAPAITRAPRGLILAPTRELALQIEKALEPFALGLRLGTAVGGMPLARQSERLQRGVDLLIATPGRLADLVDQGAAVLDAVRITAIDEADHMADFGFLPQVRRLLDLVPGDGQRLLFSATLDDDSVQDLVHRYLREPVTHSVAAEPETTTATHHLLYVEVADKPSVLAEIAARDGRTLLFARTQYGAEKLTRRLRDQGIRVAALHGGKAQNRRIRTLAAFADGGVSALVATDIAARGIHVDAVSLVVHADPPADAKDYVHRAGRTARAGASGTVITVVTPEQRAEVTALTRAAGVDVVEHTVRPGDREVRRLTGARTPPGPDVTETPQSPLPAPHGRFRGPGARGRAGGGTGKPAAGRRPHRRRSK</sequence>
<dbReference type="InterPro" id="IPR014014">
    <property type="entry name" value="RNA_helicase_DEAD_Q_motif"/>
</dbReference>
<dbReference type="InterPro" id="IPR014001">
    <property type="entry name" value="Helicase_ATP-bd"/>
</dbReference>
<dbReference type="PROSITE" id="PS51195">
    <property type="entry name" value="Q_MOTIF"/>
    <property type="match status" value="1"/>
</dbReference>
<dbReference type="SUPFAM" id="SSF52540">
    <property type="entry name" value="P-loop containing nucleoside triphosphate hydrolases"/>
    <property type="match status" value="1"/>
</dbReference>
<dbReference type="CDD" id="cd18787">
    <property type="entry name" value="SF2_C_DEAD"/>
    <property type="match status" value="1"/>
</dbReference>
<feature type="compositionally biased region" description="Basic and acidic residues" evidence="7">
    <location>
        <begin position="388"/>
        <end position="398"/>
    </location>
</feature>
<dbReference type="GO" id="GO:0016787">
    <property type="term" value="F:hydrolase activity"/>
    <property type="evidence" value="ECO:0007669"/>
    <property type="project" value="UniProtKB-KW"/>
</dbReference>
<feature type="region of interest" description="Disordered" evidence="7">
    <location>
        <begin position="1"/>
        <end position="24"/>
    </location>
</feature>
<dbReference type="PROSITE" id="PS51194">
    <property type="entry name" value="HELICASE_CTER"/>
    <property type="match status" value="1"/>
</dbReference>
<evidence type="ECO:0000256" key="4">
    <source>
        <dbReference type="ARBA" id="ARBA00022840"/>
    </source>
</evidence>
<dbReference type="InterPro" id="IPR011545">
    <property type="entry name" value="DEAD/DEAH_box_helicase_dom"/>
</dbReference>
<keyword evidence="3 11" id="KW-0347">Helicase</keyword>
<dbReference type="SMART" id="SM00487">
    <property type="entry name" value="DEXDc"/>
    <property type="match status" value="1"/>
</dbReference>
<evidence type="ECO:0000256" key="3">
    <source>
        <dbReference type="ARBA" id="ARBA00022806"/>
    </source>
</evidence>
<feature type="domain" description="Helicase ATP-binding" evidence="8">
    <location>
        <begin position="55"/>
        <end position="226"/>
    </location>
</feature>